<reference evidence="1 2" key="1">
    <citation type="journal article" date="2016" name="Int. J. Syst. Evol. Microbiol.">
        <title>Polaribacter haliotis sp. nov., isolated from the gut of abalone Haliotis discus hannai.</title>
        <authorList>
            <person name="Kim Y.O."/>
            <person name="Park I.S."/>
            <person name="Park S."/>
            <person name="Nam B.H."/>
            <person name="Park J.M."/>
            <person name="Kim D.G."/>
            <person name="Yoon J.H."/>
        </authorList>
    </citation>
    <scope>NUCLEOTIDE SEQUENCE [LARGE SCALE GENOMIC DNA]</scope>
    <source>
        <strain evidence="1 2">KCTC 52418</strain>
    </source>
</reference>
<protein>
    <submittedName>
        <fullName evidence="1">Uncharacterized protein</fullName>
    </submittedName>
</protein>
<evidence type="ECO:0000313" key="2">
    <source>
        <dbReference type="Proteomes" id="UP000516764"/>
    </source>
</evidence>
<sequence length="82" mass="9406">MTELNKKYEPNGTKEEVMLGILHNENGYYISNEGTKQKPNFHVWIPDITCAVIDSAYVDITLSVARCNYLAKNKIKARYQPL</sequence>
<dbReference type="EMBL" id="CP061813">
    <property type="protein sequence ID" value="QOD60639.1"/>
    <property type="molecule type" value="Genomic_DNA"/>
</dbReference>
<dbReference type="KEGG" id="phal:H9I45_15065"/>
<dbReference type="Proteomes" id="UP000516764">
    <property type="component" value="Chromosome"/>
</dbReference>
<gene>
    <name evidence="1" type="ORF">H9I45_15065</name>
</gene>
<organism evidence="1 2">
    <name type="scientific">Polaribacter haliotis</name>
    <dbReference type="NCBI Taxonomy" id="1888915"/>
    <lineage>
        <taxon>Bacteria</taxon>
        <taxon>Pseudomonadati</taxon>
        <taxon>Bacteroidota</taxon>
        <taxon>Flavobacteriia</taxon>
        <taxon>Flavobacteriales</taxon>
        <taxon>Flavobacteriaceae</taxon>
    </lineage>
</organism>
<proteinExistence type="predicted"/>
<evidence type="ECO:0000313" key="1">
    <source>
        <dbReference type="EMBL" id="QOD60639.1"/>
    </source>
</evidence>
<name>A0A7L8AFP6_9FLAO</name>
<keyword evidence="2" id="KW-1185">Reference proteome</keyword>
<dbReference type="AlphaFoldDB" id="A0A7L8AFP6"/>
<accession>A0A7L8AFP6</accession>
<dbReference type="RefSeq" id="WP_088355502.1">
    <property type="nucleotide sequence ID" value="NZ_CP061813.1"/>
</dbReference>